<keyword evidence="2" id="KW-1133">Transmembrane helix</keyword>
<dbReference type="EMBL" id="MNUY01000022">
    <property type="protein sequence ID" value="OIO14936.1"/>
    <property type="molecule type" value="Genomic_DNA"/>
</dbReference>
<evidence type="ECO:0000313" key="3">
    <source>
        <dbReference type="EMBL" id="OIO14936.1"/>
    </source>
</evidence>
<gene>
    <name evidence="3" type="ORF">AUJ73_01485</name>
</gene>
<evidence type="ECO:0000256" key="1">
    <source>
        <dbReference type="SAM" id="MobiDB-lite"/>
    </source>
</evidence>
<proteinExistence type="predicted"/>
<protein>
    <recommendedName>
        <fullName evidence="5">Baseplate protein J-like domain-containing protein</fullName>
    </recommendedName>
</protein>
<comment type="caution">
    <text evidence="3">The sequence shown here is derived from an EMBL/GenBank/DDBJ whole genome shotgun (WGS) entry which is preliminary data.</text>
</comment>
<keyword evidence="2" id="KW-0812">Transmembrane</keyword>
<keyword evidence="2" id="KW-0472">Membrane</keyword>
<dbReference type="AlphaFoldDB" id="A0A1J4TTE3"/>
<name>A0A1J4TTE3_9BACT</name>
<organism evidence="3 4">
    <name type="scientific">Candidatus Gottesmanbacteria bacterium CG1_02_37_22</name>
    <dbReference type="NCBI Taxonomy" id="1805209"/>
    <lineage>
        <taxon>Bacteria</taxon>
        <taxon>Candidatus Gottesmaniibacteriota</taxon>
    </lineage>
</organism>
<evidence type="ECO:0000313" key="4">
    <source>
        <dbReference type="Proteomes" id="UP000183120"/>
    </source>
</evidence>
<sequence length="744" mass="82301">MSLLTQLLPKKETREYFLALGVEEHHIRAIIAQISGSELTVIGKGEAEYTEGKNETEAADIAISEAEKNLPDSTLVEKVVFSLPSYFLEDDKVKPDYLETLKKIAKDLNLKPCGFIEYSSAISYFLEREEGSPATLLLIYVGQKKLVVSLIRVGRVQQSITVERGASVGADLETSIKKFQAEILPSRIVLYDESDDLENVREDLLRMSWHKHASFLHTPKVEILPSEKIFEALVQAAGCSFTKDYQIQRKQLGIEEETSGTVEAERQRNMTEHAKPKHYETTHTVHHTETKEPPKNDIINEETFGFVRGDKAIEEIKKAKKDNIIIPENDISAPLKDEGINIDKPTKINLPGIKIPQIPSLPISLPKLSIIIVPVILLILAGITGYFLYWTYPKTTVNIITYALTQNLEKEVIFTKDAKKVETGKNFIMINTTSEDVSGTKTVSTTGKSQIGDKATGEVTLYNKTLSTKTFPKGSILKHSDLQFTLKEDVTIASASDTGEGLAYGKANVNVDAASIGPEGNLVADSSFYFKDFPDSSYSAKNNNAFVGGTSREIPSVSKEDQNNLEESLTEELVTKAKQQINQRVNAGEILLDSLSDISISSKKFNQAVGAEAKELTLDLTIKLNGYSFRQLDLLSLSIQNISSPPEGYTTDEKRTSVHISESKSDKTGDIKASASITTYLTPNMDKNIIVNQIAGKKYSLVSSYLKTVENVAGFKITKNKVLPFIGNNLPANRQNITLNVLTY</sequence>
<feature type="region of interest" description="Disordered" evidence="1">
    <location>
        <begin position="258"/>
        <end position="296"/>
    </location>
</feature>
<accession>A0A1J4TTE3</accession>
<feature type="compositionally biased region" description="Basic and acidic residues" evidence="1">
    <location>
        <begin position="263"/>
        <end position="295"/>
    </location>
</feature>
<dbReference type="STRING" id="1805209.AUJ73_01485"/>
<reference evidence="3 4" key="1">
    <citation type="journal article" date="2016" name="Environ. Microbiol.">
        <title>Genomic resolution of a cold subsurface aquifer community provides metabolic insights for novel microbes adapted to high CO concentrations.</title>
        <authorList>
            <person name="Probst A.J."/>
            <person name="Castelle C.J."/>
            <person name="Singh A."/>
            <person name="Brown C.T."/>
            <person name="Anantharaman K."/>
            <person name="Sharon I."/>
            <person name="Hug L.A."/>
            <person name="Burstein D."/>
            <person name="Emerson J.B."/>
            <person name="Thomas B.C."/>
            <person name="Banfield J.F."/>
        </authorList>
    </citation>
    <scope>NUCLEOTIDE SEQUENCE [LARGE SCALE GENOMIC DNA]</scope>
    <source>
        <strain evidence="3">CG1_02_37_22</strain>
    </source>
</reference>
<feature type="transmembrane region" description="Helical" evidence="2">
    <location>
        <begin position="368"/>
        <end position="389"/>
    </location>
</feature>
<evidence type="ECO:0008006" key="5">
    <source>
        <dbReference type="Google" id="ProtNLM"/>
    </source>
</evidence>
<evidence type="ECO:0000256" key="2">
    <source>
        <dbReference type="SAM" id="Phobius"/>
    </source>
</evidence>
<dbReference type="Proteomes" id="UP000183120">
    <property type="component" value="Unassembled WGS sequence"/>
</dbReference>